<dbReference type="Pfam" id="PF11005">
    <property type="entry name" value="DUF2844"/>
    <property type="match status" value="1"/>
</dbReference>
<evidence type="ECO:0000313" key="3">
    <source>
        <dbReference type="Proteomes" id="UP001055111"/>
    </source>
</evidence>
<feature type="signal peptide" evidence="1">
    <location>
        <begin position="1"/>
        <end position="32"/>
    </location>
</feature>
<sequence>MKAPKQSRHGHLVSALAFVAGALSVCTAPAYAVLGGEPMSAPQGAATASTTAVARAAVASGASNASSTPATSASNYTVLTTTLASGTVINEYLSAQGVVFGIAWHGPRVPDLASLLGSYFPQYQQGLKAQRAARGGRGQVSVQDSGLVVESGGHMGSFAGSAYLPQSLPAGVSASDIQ</sequence>
<dbReference type="EMBL" id="BPUS01000001">
    <property type="protein sequence ID" value="GJH23159.1"/>
    <property type="molecule type" value="Genomic_DNA"/>
</dbReference>
<dbReference type="AlphaFoldDB" id="A0AA37MQU4"/>
<comment type="caution">
    <text evidence="2">The sequence shown here is derived from an EMBL/GenBank/DDBJ whole genome shotgun (WGS) entry which is preliminary data.</text>
</comment>
<keyword evidence="1" id="KW-0732">Signal</keyword>
<accession>A0AA37MQU4</accession>
<feature type="chain" id="PRO_5041350936" evidence="1">
    <location>
        <begin position="33"/>
        <end position="178"/>
    </location>
</feature>
<gene>
    <name evidence="2" type="ORF">CBA19CS42_01605</name>
</gene>
<proteinExistence type="predicted"/>
<protein>
    <submittedName>
        <fullName evidence="2">DUF2844 domain-containing protein</fullName>
    </submittedName>
</protein>
<name>A0AA37MQU4_9BURK</name>
<dbReference type="RefSeq" id="WP_238209580.1">
    <property type="nucleotide sequence ID" value="NZ_BPUS01000001.1"/>
</dbReference>
<dbReference type="Proteomes" id="UP001055111">
    <property type="component" value="Unassembled WGS sequence"/>
</dbReference>
<organism evidence="2 3">
    <name type="scientific">Caballeronia novacaledonica</name>
    <dbReference type="NCBI Taxonomy" id="1544861"/>
    <lineage>
        <taxon>Bacteria</taxon>
        <taxon>Pseudomonadati</taxon>
        <taxon>Pseudomonadota</taxon>
        <taxon>Betaproteobacteria</taxon>
        <taxon>Burkholderiales</taxon>
        <taxon>Burkholderiaceae</taxon>
        <taxon>Caballeronia</taxon>
    </lineage>
</organism>
<reference evidence="2" key="1">
    <citation type="submission" date="2022-09" db="EMBL/GenBank/DDBJ databases">
        <title>Isolation and characterization of 3-chlorobenzoate degrading bacteria from soils in Shizuoka.</title>
        <authorList>
            <person name="Ifat A."/>
            <person name="Ogawa N."/>
            <person name="Kimbara K."/>
            <person name="Moriuchi R."/>
            <person name="Dohra H."/>
            <person name="Shintani M."/>
        </authorList>
    </citation>
    <scope>NUCLEOTIDE SEQUENCE</scope>
    <source>
        <strain evidence="2">19CS4-2</strain>
    </source>
</reference>
<dbReference type="InterPro" id="IPR021267">
    <property type="entry name" value="DUF2844"/>
</dbReference>
<evidence type="ECO:0000256" key="1">
    <source>
        <dbReference type="SAM" id="SignalP"/>
    </source>
</evidence>
<evidence type="ECO:0000313" key="2">
    <source>
        <dbReference type="EMBL" id="GJH23159.1"/>
    </source>
</evidence>